<protein>
    <submittedName>
        <fullName evidence="2">ABC transporter substrate-binding protein</fullName>
    </submittedName>
</protein>
<dbReference type="Gene3D" id="3.10.450.50">
    <property type="match status" value="1"/>
</dbReference>
<name>A0ABU6J8R9_9BURK</name>
<accession>A0ABU6J8R9</accession>
<sequence length="220" mass="24173">MNQLRKIILPAFAAFAFTGFVSSAGAADAQNAAEAPQALVQRVTQEVLEVARSDKDVKAGDRKRIHQLVESKILPHVDFQRTTSMAVGRHWREASPAQQQQLISEFRALLMHTYAGALSQIGNQKPDFKPQRSHADDSEAEVRFQVSQGRGGDPMQLSYRLHKSAEGWKVYDVNLLGAWLIETYKGSFAAEISKGGLDGLIRSLTEKNRKLSGGAGTPKT</sequence>
<organism evidence="2 3">
    <name type="scientific">Noviherbaspirillum album</name>
    <dbReference type="NCBI Taxonomy" id="3080276"/>
    <lineage>
        <taxon>Bacteria</taxon>
        <taxon>Pseudomonadati</taxon>
        <taxon>Pseudomonadota</taxon>
        <taxon>Betaproteobacteria</taxon>
        <taxon>Burkholderiales</taxon>
        <taxon>Oxalobacteraceae</taxon>
        <taxon>Noviherbaspirillum</taxon>
    </lineage>
</organism>
<evidence type="ECO:0000256" key="1">
    <source>
        <dbReference type="SAM" id="SignalP"/>
    </source>
</evidence>
<dbReference type="InterPro" id="IPR008869">
    <property type="entry name" value="MlaC/ttg2D"/>
</dbReference>
<dbReference type="PANTHER" id="PTHR36573">
    <property type="entry name" value="INTERMEMBRANE PHOSPHOLIPID TRANSPORT SYSTEM BINDING PROTEIN MLAC"/>
    <property type="match status" value="1"/>
</dbReference>
<evidence type="ECO:0000313" key="2">
    <source>
        <dbReference type="EMBL" id="MEC4720034.1"/>
    </source>
</evidence>
<gene>
    <name evidence="2" type="ORF">RY831_12800</name>
</gene>
<dbReference type="Gene3D" id="1.10.10.640">
    <property type="entry name" value="phospholipid-binding protein"/>
    <property type="match status" value="1"/>
</dbReference>
<dbReference type="RefSeq" id="WP_326506749.1">
    <property type="nucleotide sequence ID" value="NZ_JAWIIV010000009.1"/>
</dbReference>
<keyword evidence="3" id="KW-1185">Reference proteome</keyword>
<proteinExistence type="predicted"/>
<comment type="caution">
    <text evidence="2">The sequence shown here is derived from an EMBL/GenBank/DDBJ whole genome shotgun (WGS) entry which is preliminary data.</text>
</comment>
<keyword evidence="1" id="KW-0732">Signal</keyword>
<dbReference type="Pfam" id="PF05494">
    <property type="entry name" value="MlaC"/>
    <property type="match status" value="1"/>
</dbReference>
<feature type="chain" id="PRO_5045097561" evidence="1">
    <location>
        <begin position="27"/>
        <end position="220"/>
    </location>
</feature>
<dbReference type="PANTHER" id="PTHR36573:SF1">
    <property type="entry name" value="INTERMEMBRANE PHOSPHOLIPID TRANSPORT SYSTEM BINDING PROTEIN MLAC"/>
    <property type="match status" value="1"/>
</dbReference>
<evidence type="ECO:0000313" key="3">
    <source>
        <dbReference type="Proteomes" id="UP001352263"/>
    </source>
</evidence>
<feature type="signal peptide" evidence="1">
    <location>
        <begin position="1"/>
        <end position="26"/>
    </location>
</feature>
<dbReference type="EMBL" id="JAWIIV010000009">
    <property type="protein sequence ID" value="MEC4720034.1"/>
    <property type="molecule type" value="Genomic_DNA"/>
</dbReference>
<dbReference type="PIRSF" id="PIRSF004649">
    <property type="entry name" value="MlaC"/>
    <property type="match status" value="1"/>
</dbReference>
<reference evidence="2 3" key="1">
    <citation type="submission" date="2023-10" db="EMBL/GenBank/DDBJ databases">
        <title>Noviherbaspirillum sp. CPCC 100848 genome assembly.</title>
        <authorList>
            <person name="Li X.Y."/>
            <person name="Fang X.M."/>
        </authorList>
    </citation>
    <scope>NUCLEOTIDE SEQUENCE [LARGE SCALE GENOMIC DNA]</scope>
    <source>
        <strain evidence="2 3">CPCC 100848</strain>
    </source>
</reference>
<dbReference type="Proteomes" id="UP001352263">
    <property type="component" value="Unassembled WGS sequence"/>
</dbReference>